<keyword evidence="1" id="KW-0812">Transmembrane</keyword>
<feature type="transmembrane region" description="Helical" evidence="1">
    <location>
        <begin position="67"/>
        <end position="86"/>
    </location>
</feature>
<sequence>MTFTLNPSLITVAQVTPVYSIPFPLKAYGENITLVRVTRIVIESVALYLLQQITLLFLYFFKHPAQVVFFDMLLPMIGIVFLLMVLRTQSKQAPGGIRSQLIVLPTLTSASGTGLQELTVLSSHKAASVVSM</sequence>
<reference evidence="2 3" key="1">
    <citation type="journal article" date="2019" name="Nat. Ecol. Evol.">
        <title>Megaphylogeny resolves global patterns of mushroom evolution.</title>
        <authorList>
            <person name="Varga T."/>
            <person name="Krizsan K."/>
            <person name="Foldi C."/>
            <person name="Dima B."/>
            <person name="Sanchez-Garcia M."/>
            <person name="Sanchez-Ramirez S."/>
            <person name="Szollosi G.J."/>
            <person name="Szarkandi J.G."/>
            <person name="Papp V."/>
            <person name="Albert L."/>
            <person name="Andreopoulos W."/>
            <person name="Angelini C."/>
            <person name="Antonin V."/>
            <person name="Barry K.W."/>
            <person name="Bougher N.L."/>
            <person name="Buchanan P."/>
            <person name="Buyck B."/>
            <person name="Bense V."/>
            <person name="Catcheside P."/>
            <person name="Chovatia M."/>
            <person name="Cooper J."/>
            <person name="Damon W."/>
            <person name="Desjardin D."/>
            <person name="Finy P."/>
            <person name="Geml J."/>
            <person name="Haridas S."/>
            <person name="Hughes K."/>
            <person name="Justo A."/>
            <person name="Karasinski D."/>
            <person name="Kautmanova I."/>
            <person name="Kiss B."/>
            <person name="Kocsube S."/>
            <person name="Kotiranta H."/>
            <person name="LaButti K.M."/>
            <person name="Lechner B.E."/>
            <person name="Liimatainen K."/>
            <person name="Lipzen A."/>
            <person name="Lukacs Z."/>
            <person name="Mihaltcheva S."/>
            <person name="Morgado L.N."/>
            <person name="Niskanen T."/>
            <person name="Noordeloos M.E."/>
            <person name="Ohm R.A."/>
            <person name="Ortiz-Santana B."/>
            <person name="Ovrebo C."/>
            <person name="Racz N."/>
            <person name="Riley R."/>
            <person name="Savchenko A."/>
            <person name="Shiryaev A."/>
            <person name="Soop K."/>
            <person name="Spirin V."/>
            <person name="Szebenyi C."/>
            <person name="Tomsovsky M."/>
            <person name="Tulloss R.E."/>
            <person name="Uehling J."/>
            <person name="Grigoriev I.V."/>
            <person name="Vagvolgyi C."/>
            <person name="Papp T."/>
            <person name="Martin F.M."/>
            <person name="Miettinen O."/>
            <person name="Hibbett D.S."/>
            <person name="Nagy L.G."/>
        </authorList>
    </citation>
    <scope>NUCLEOTIDE SEQUENCE [LARGE SCALE GENOMIC DNA]</scope>
    <source>
        <strain evidence="2 3">CBS 121175</strain>
    </source>
</reference>
<evidence type="ECO:0000256" key="1">
    <source>
        <dbReference type="SAM" id="Phobius"/>
    </source>
</evidence>
<dbReference type="AlphaFoldDB" id="A0A5C3KDA3"/>
<proteinExistence type="predicted"/>
<keyword evidence="1" id="KW-0472">Membrane</keyword>
<keyword evidence="3" id="KW-1185">Reference proteome</keyword>
<evidence type="ECO:0000313" key="3">
    <source>
        <dbReference type="Proteomes" id="UP000307440"/>
    </source>
</evidence>
<evidence type="ECO:0000313" key="2">
    <source>
        <dbReference type="EMBL" id="TFK17934.1"/>
    </source>
</evidence>
<dbReference type="Proteomes" id="UP000307440">
    <property type="component" value="Unassembled WGS sequence"/>
</dbReference>
<dbReference type="EMBL" id="ML210448">
    <property type="protein sequence ID" value="TFK17934.1"/>
    <property type="molecule type" value="Genomic_DNA"/>
</dbReference>
<gene>
    <name evidence="2" type="ORF">FA15DRAFT_732655</name>
</gene>
<name>A0A5C3KDA3_COPMA</name>
<dbReference type="OrthoDB" id="2873242at2759"/>
<keyword evidence="1" id="KW-1133">Transmembrane helix</keyword>
<protein>
    <submittedName>
        <fullName evidence="2">Uncharacterized protein</fullName>
    </submittedName>
</protein>
<organism evidence="2 3">
    <name type="scientific">Coprinopsis marcescibilis</name>
    <name type="common">Agaric fungus</name>
    <name type="synonym">Psathyrella marcescibilis</name>
    <dbReference type="NCBI Taxonomy" id="230819"/>
    <lineage>
        <taxon>Eukaryota</taxon>
        <taxon>Fungi</taxon>
        <taxon>Dikarya</taxon>
        <taxon>Basidiomycota</taxon>
        <taxon>Agaricomycotina</taxon>
        <taxon>Agaricomycetes</taxon>
        <taxon>Agaricomycetidae</taxon>
        <taxon>Agaricales</taxon>
        <taxon>Agaricineae</taxon>
        <taxon>Psathyrellaceae</taxon>
        <taxon>Coprinopsis</taxon>
    </lineage>
</organism>
<feature type="transmembrane region" description="Helical" evidence="1">
    <location>
        <begin position="40"/>
        <end position="61"/>
    </location>
</feature>
<accession>A0A5C3KDA3</accession>